<dbReference type="RefSeq" id="WP_152125866.1">
    <property type="nucleotide sequence ID" value="NZ_WELI01000009.1"/>
</dbReference>
<evidence type="ECO:0000313" key="3">
    <source>
        <dbReference type="EMBL" id="KAB7727915.1"/>
    </source>
</evidence>
<keyword evidence="1" id="KW-0472">Membrane</keyword>
<keyword evidence="1" id="KW-1133">Transmembrane helix</keyword>
<keyword evidence="1" id="KW-0812">Transmembrane</keyword>
<keyword evidence="4" id="KW-1185">Reference proteome</keyword>
<name>A0A7J5TUU5_9BACT</name>
<feature type="domain" description="SH3b" evidence="2">
    <location>
        <begin position="170"/>
        <end position="214"/>
    </location>
</feature>
<evidence type="ECO:0000313" key="4">
    <source>
        <dbReference type="Proteomes" id="UP000488299"/>
    </source>
</evidence>
<dbReference type="Pfam" id="PF08239">
    <property type="entry name" value="SH3_3"/>
    <property type="match status" value="1"/>
</dbReference>
<gene>
    <name evidence="3" type="ORF">F5984_19290</name>
</gene>
<dbReference type="EMBL" id="WELI01000009">
    <property type="protein sequence ID" value="KAB7727915.1"/>
    <property type="molecule type" value="Genomic_DNA"/>
</dbReference>
<evidence type="ECO:0000256" key="1">
    <source>
        <dbReference type="SAM" id="Phobius"/>
    </source>
</evidence>
<feature type="transmembrane region" description="Helical" evidence="1">
    <location>
        <begin position="140"/>
        <end position="157"/>
    </location>
</feature>
<dbReference type="Proteomes" id="UP000488299">
    <property type="component" value="Unassembled WGS sequence"/>
</dbReference>
<reference evidence="3 4" key="1">
    <citation type="submission" date="2019-10" db="EMBL/GenBank/DDBJ databases">
        <title>Rudanella paleaurantiibacter sp. nov., isolated from sludge.</title>
        <authorList>
            <person name="Xu S.Q."/>
        </authorList>
    </citation>
    <scope>NUCLEOTIDE SEQUENCE [LARGE SCALE GENOMIC DNA]</scope>
    <source>
        <strain evidence="3 4">HX-22-17</strain>
    </source>
</reference>
<evidence type="ECO:0000259" key="2">
    <source>
        <dbReference type="Pfam" id="PF08239"/>
    </source>
</evidence>
<sequence length="222" mass="25729">MFTSWGAVSLRTADSLFALGRLDDAVLLYEAALAEGQMATDPVLLKLAYAAERNNDPARVLFYLQIFFDRHPNESVLRKMNEVARSNGLIGYETDDLNYFYLFYKQYGIYLLLFLLGLGIYVFVILVLKMARKEFSPARHKWVVLLYLITLLLFVNLPEGYRSGITSRDRVYLRQQPSAAAPVSEVIGRGHKVNILGSEDIWLRIFWNDRLYYVRKDQVWLI</sequence>
<accession>A0A7J5TUU5</accession>
<proteinExistence type="predicted"/>
<organism evidence="3 4">
    <name type="scientific">Rudanella paleaurantiibacter</name>
    <dbReference type="NCBI Taxonomy" id="2614655"/>
    <lineage>
        <taxon>Bacteria</taxon>
        <taxon>Pseudomonadati</taxon>
        <taxon>Bacteroidota</taxon>
        <taxon>Cytophagia</taxon>
        <taxon>Cytophagales</taxon>
        <taxon>Cytophagaceae</taxon>
        <taxon>Rudanella</taxon>
    </lineage>
</organism>
<feature type="transmembrane region" description="Helical" evidence="1">
    <location>
        <begin position="107"/>
        <end position="128"/>
    </location>
</feature>
<comment type="caution">
    <text evidence="3">The sequence shown here is derived from an EMBL/GenBank/DDBJ whole genome shotgun (WGS) entry which is preliminary data.</text>
</comment>
<dbReference type="InterPro" id="IPR003646">
    <property type="entry name" value="SH3-like_bac-type"/>
</dbReference>
<protein>
    <recommendedName>
        <fullName evidence="2">SH3b domain-containing protein</fullName>
    </recommendedName>
</protein>
<dbReference type="AlphaFoldDB" id="A0A7J5TUU5"/>
<dbReference type="Gene3D" id="2.30.30.40">
    <property type="entry name" value="SH3 Domains"/>
    <property type="match status" value="1"/>
</dbReference>